<reference evidence="1" key="1">
    <citation type="journal article" date="2014" name="Front. Microbiol.">
        <title>High frequency of phylogenetically diverse reductive dehalogenase-homologous genes in deep subseafloor sedimentary metagenomes.</title>
        <authorList>
            <person name="Kawai M."/>
            <person name="Futagami T."/>
            <person name="Toyoda A."/>
            <person name="Takaki Y."/>
            <person name="Nishi S."/>
            <person name="Hori S."/>
            <person name="Arai W."/>
            <person name="Tsubouchi T."/>
            <person name="Morono Y."/>
            <person name="Uchiyama I."/>
            <person name="Ito T."/>
            <person name="Fujiyama A."/>
            <person name="Inagaki F."/>
            <person name="Takami H."/>
        </authorList>
    </citation>
    <scope>NUCLEOTIDE SEQUENCE</scope>
    <source>
        <strain evidence="1">Expedition CK06-06</strain>
    </source>
</reference>
<accession>X0T489</accession>
<proteinExistence type="predicted"/>
<dbReference type="AlphaFoldDB" id="X0T489"/>
<sequence>MTYPVEQVEYGTYLWLLREVGGALAFPHNYKTWDHDQRAKVDSIIQSGYMQMLHPVPLPVGGDEKAQAAHQWSFITPVAELPVVAGQHAYDLPD</sequence>
<name>X0T489_9ZZZZ</name>
<dbReference type="EMBL" id="BARS01016565">
    <property type="protein sequence ID" value="GAF88318.1"/>
    <property type="molecule type" value="Genomic_DNA"/>
</dbReference>
<protein>
    <submittedName>
        <fullName evidence="1">Uncharacterized protein</fullName>
    </submittedName>
</protein>
<organism evidence="1">
    <name type="scientific">marine sediment metagenome</name>
    <dbReference type="NCBI Taxonomy" id="412755"/>
    <lineage>
        <taxon>unclassified sequences</taxon>
        <taxon>metagenomes</taxon>
        <taxon>ecological metagenomes</taxon>
    </lineage>
</organism>
<feature type="non-terminal residue" evidence="1">
    <location>
        <position position="94"/>
    </location>
</feature>
<evidence type="ECO:0000313" key="1">
    <source>
        <dbReference type="EMBL" id="GAF88318.1"/>
    </source>
</evidence>
<comment type="caution">
    <text evidence="1">The sequence shown here is derived from an EMBL/GenBank/DDBJ whole genome shotgun (WGS) entry which is preliminary data.</text>
</comment>
<gene>
    <name evidence="1" type="ORF">S01H1_27232</name>
</gene>